<comment type="caution">
    <text evidence="1">The sequence shown here is derived from an EMBL/GenBank/DDBJ whole genome shotgun (WGS) entry which is preliminary data.</text>
</comment>
<evidence type="ECO:0000313" key="1">
    <source>
        <dbReference type="EMBL" id="OAG77187.1"/>
    </source>
</evidence>
<name>A0A087PPI2_9PROT</name>
<evidence type="ECO:0000313" key="2">
    <source>
        <dbReference type="Proteomes" id="UP000077349"/>
    </source>
</evidence>
<proteinExistence type="predicted"/>
<sequence length="60" mass="6741">MICGRYEITLPLTIRDAMALLTRIDEAPDIAEATVQLNENISQVGKLIERHPEPEDSEGY</sequence>
<dbReference type="STRING" id="178901.AmDm5_1588"/>
<dbReference type="AlphaFoldDB" id="A0A087PPI2"/>
<gene>
    <name evidence="1" type="ORF">Amal_01436</name>
</gene>
<dbReference type="Proteomes" id="UP000077349">
    <property type="component" value="Unassembled WGS sequence"/>
</dbReference>
<reference evidence="1 2" key="1">
    <citation type="submission" date="2016-03" db="EMBL/GenBank/DDBJ databases">
        <title>Draft genome sequence of Acetobacter malorum CECT 7742, a strain isolated from strawberry vinegar.</title>
        <authorList>
            <person name="Sainz F."/>
            <person name="Mas A."/>
            <person name="Torija M.J."/>
        </authorList>
    </citation>
    <scope>NUCLEOTIDE SEQUENCE [LARGE SCALE GENOMIC DNA]</scope>
    <source>
        <strain evidence="1 2">CECT 7742</strain>
    </source>
</reference>
<dbReference type="EMBL" id="LVHD01000015">
    <property type="protein sequence ID" value="OAG77187.1"/>
    <property type="molecule type" value="Genomic_DNA"/>
</dbReference>
<accession>A0A087PPI2</accession>
<dbReference type="PATRIC" id="fig|178901.16.peg.1519"/>
<dbReference type="RefSeq" id="WP_043551244.1">
    <property type="nucleotide sequence ID" value="NZ_CALAZD010000058.1"/>
</dbReference>
<organism evidence="1 2">
    <name type="scientific">Acetobacter malorum</name>
    <dbReference type="NCBI Taxonomy" id="178901"/>
    <lineage>
        <taxon>Bacteria</taxon>
        <taxon>Pseudomonadati</taxon>
        <taxon>Pseudomonadota</taxon>
        <taxon>Alphaproteobacteria</taxon>
        <taxon>Acetobacterales</taxon>
        <taxon>Acetobacteraceae</taxon>
        <taxon>Acetobacter</taxon>
    </lineage>
</organism>
<protein>
    <submittedName>
        <fullName evidence="1">Uncharacterized protein</fullName>
    </submittedName>
</protein>